<feature type="non-terminal residue" evidence="1">
    <location>
        <position position="345"/>
    </location>
</feature>
<dbReference type="EMBL" id="JABCIY010000231">
    <property type="protein sequence ID" value="KAF7187280.1"/>
    <property type="molecule type" value="Genomic_DNA"/>
</dbReference>
<dbReference type="Proteomes" id="UP000660729">
    <property type="component" value="Unassembled WGS sequence"/>
</dbReference>
<name>A0A8H6VHT4_9PEZI</name>
<evidence type="ECO:0000313" key="2">
    <source>
        <dbReference type="Proteomes" id="UP000660729"/>
    </source>
</evidence>
<sequence length="345" mass="40088">GVPVRPDKLGRKLEDYAKVAPLLNALRLCHRFGRGPNVHITKLPMELEQEIERLIIRQSKHSYYFDSWADKFRHYEGRCAPLDHGEDCWSPLYDSIEDFDSCTMCVDEDHYYDTAKCLLRCSENTVDKCSTCTQKVDHEDCERTCDFKKDVMMNEMAEEWLMESDRDPFETDCKGWELSINQSPKGAFVKYDKILREHFGLEAFFSKTQMSDRDKEIWPKHKNHRYHQNTELQTTICFLTVCKSLTPLNTYSSSDMEHDCGYVDIAATRVLPIMVSDYMKIESQARNAFRRAMRVLDLQPYVHPSQRDLLAYSDIGGDDKGHSKDKAQWPALVTIAKAELSASFM</sequence>
<organism evidence="1 2">
    <name type="scientific">Pseudocercospora fuligena</name>
    <dbReference type="NCBI Taxonomy" id="685502"/>
    <lineage>
        <taxon>Eukaryota</taxon>
        <taxon>Fungi</taxon>
        <taxon>Dikarya</taxon>
        <taxon>Ascomycota</taxon>
        <taxon>Pezizomycotina</taxon>
        <taxon>Dothideomycetes</taxon>
        <taxon>Dothideomycetidae</taxon>
        <taxon>Mycosphaerellales</taxon>
        <taxon>Mycosphaerellaceae</taxon>
        <taxon>Pseudocercospora</taxon>
    </lineage>
</organism>
<reference evidence="1" key="1">
    <citation type="submission" date="2020-04" db="EMBL/GenBank/DDBJ databases">
        <title>Draft genome resource of the tomato pathogen Pseudocercospora fuligena.</title>
        <authorList>
            <person name="Zaccaron A."/>
        </authorList>
    </citation>
    <scope>NUCLEOTIDE SEQUENCE</scope>
    <source>
        <strain evidence="1">PF001</strain>
    </source>
</reference>
<feature type="non-terminal residue" evidence="1">
    <location>
        <position position="1"/>
    </location>
</feature>
<proteinExistence type="predicted"/>
<dbReference type="AlphaFoldDB" id="A0A8H6VHT4"/>
<dbReference type="OrthoDB" id="3795850at2759"/>
<accession>A0A8H6VHT4</accession>
<comment type="caution">
    <text evidence="1">The sequence shown here is derived from an EMBL/GenBank/DDBJ whole genome shotgun (WGS) entry which is preliminary data.</text>
</comment>
<evidence type="ECO:0000313" key="1">
    <source>
        <dbReference type="EMBL" id="KAF7187280.1"/>
    </source>
</evidence>
<protein>
    <submittedName>
        <fullName evidence="1">Uncharacterized protein</fullName>
    </submittedName>
</protein>
<keyword evidence="2" id="KW-1185">Reference proteome</keyword>
<gene>
    <name evidence="1" type="ORF">HII31_11368</name>
</gene>